<dbReference type="InterPro" id="IPR012334">
    <property type="entry name" value="Pectin_lyas_fold"/>
</dbReference>
<proteinExistence type="predicted"/>
<dbReference type="Gene3D" id="2.160.20.10">
    <property type="entry name" value="Single-stranded right-handed beta-helix, Pectin lyase-like"/>
    <property type="match status" value="1"/>
</dbReference>
<dbReference type="Proteomes" id="UP000191933">
    <property type="component" value="Unassembled WGS sequence"/>
</dbReference>
<dbReference type="RefSeq" id="WP_167378231.1">
    <property type="nucleotide sequence ID" value="NZ_LT009719.1"/>
</dbReference>
<dbReference type="NCBIfam" id="TIGR03804">
    <property type="entry name" value="para_beta_helix"/>
    <property type="match status" value="1"/>
</dbReference>
<reference evidence="7 8" key="1">
    <citation type="submission" date="2016-01" db="EMBL/GenBank/DDBJ databases">
        <authorList>
            <person name="Regsiter A."/>
            <person name="william w."/>
        </authorList>
    </citation>
    <scope>NUCLEOTIDE SEQUENCE [LARGE SCALE GENOMIC DNA]</scope>
    <source>
        <strain evidence="7 8">CFBP 5494</strain>
    </source>
</reference>
<evidence type="ECO:0000256" key="4">
    <source>
        <dbReference type="SAM" id="SignalP"/>
    </source>
</evidence>
<dbReference type="Pfam" id="PF13229">
    <property type="entry name" value="Beta_helix"/>
    <property type="match status" value="1"/>
</dbReference>
<dbReference type="EMBL" id="FBVY01000038">
    <property type="protein sequence ID" value="CUX00454.1"/>
    <property type="molecule type" value="Genomic_DNA"/>
</dbReference>
<dbReference type="AlphaFoldDB" id="A0A9W5F504"/>
<evidence type="ECO:0000313" key="7">
    <source>
        <dbReference type="EMBL" id="CUX00454.1"/>
    </source>
</evidence>
<evidence type="ECO:0000256" key="1">
    <source>
        <dbReference type="ARBA" id="ARBA00004906"/>
    </source>
</evidence>
<dbReference type="SUPFAM" id="SSF51126">
    <property type="entry name" value="Pectin lyase-like"/>
    <property type="match status" value="1"/>
</dbReference>
<accession>A0A9W5F504</accession>
<keyword evidence="3" id="KW-0833">Ubl conjugation pathway</keyword>
<feature type="domain" description="Right handed beta helix" evidence="6">
    <location>
        <begin position="179"/>
        <end position="302"/>
    </location>
</feature>
<keyword evidence="4" id="KW-0732">Signal</keyword>
<comment type="caution">
    <text evidence="7">The sequence shown here is derived from an EMBL/GenBank/DDBJ whole genome shotgun (WGS) entry which is preliminary data.</text>
</comment>
<organism evidence="7 8">
    <name type="scientific">Agrobacterium genomosp. 2 str. CFBP 5494</name>
    <dbReference type="NCBI Taxonomy" id="1183436"/>
    <lineage>
        <taxon>Bacteria</taxon>
        <taxon>Pseudomonadati</taxon>
        <taxon>Pseudomonadota</taxon>
        <taxon>Alphaproteobacteria</taxon>
        <taxon>Hyphomicrobiales</taxon>
        <taxon>Rhizobiaceae</taxon>
        <taxon>Rhizobium/Agrobacterium group</taxon>
        <taxon>Agrobacterium</taxon>
        <taxon>Agrobacterium tumefaciens complex</taxon>
    </lineage>
</organism>
<dbReference type="InterPro" id="IPR011050">
    <property type="entry name" value="Pectin_lyase_fold/virulence"/>
</dbReference>
<dbReference type="InterPro" id="IPR051550">
    <property type="entry name" value="SCF-Subunits/Alg-Epimerases"/>
</dbReference>
<dbReference type="InterPro" id="IPR039448">
    <property type="entry name" value="Beta_helix"/>
</dbReference>
<dbReference type="PANTHER" id="PTHR22990">
    <property type="entry name" value="F-BOX ONLY PROTEIN"/>
    <property type="match status" value="1"/>
</dbReference>
<feature type="signal peptide" evidence="4">
    <location>
        <begin position="1"/>
        <end position="25"/>
    </location>
</feature>
<evidence type="ECO:0000313" key="8">
    <source>
        <dbReference type="Proteomes" id="UP000191933"/>
    </source>
</evidence>
<dbReference type="GO" id="GO:0006511">
    <property type="term" value="P:ubiquitin-dependent protein catabolic process"/>
    <property type="evidence" value="ECO:0007669"/>
    <property type="project" value="TreeGrafter"/>
</dbReference>
<keyword evidence="2" id="KW-0677">Repeat</keyword>
<evidence type="ECO:0000259" key="5">
    <source>
        <dbReference type="Pfam" id="PF05048"/>
    </source>
</evidence>
<evidence type="ECO:0000259" key="6">
    <source>
        <dbReference type="Pfam" id="PF13229"/>
    </source>
</evidence>
<sequence>MPRPAVRAALLSLCLASVLPLASFAQDAAGKLAAPLEAQRRLITAKFSTMVPIATIGAGEGLLAELEKNIGPDVTAIVIESGSYTLSDILASASKKGLGRLIGKSGSSVTIAAPLVVWKGAELRIGAGEHVVLDRSRYALILNAGTLSVIDATIEGSAFADAQTPFRPFLLTVVDGEAVFKGSVIHNLGFGTFAETSGLSFLGRGYSLGSPNIEVSDNDISDLVSVSFIRSSNSTVTGNRLTGMRSSGIVLQSASNAKVKGNSLLSATGHGIRITSQSQKIDLQDNTIVNARSHGVFVDDGSVLVAMSRNRIEKNGLSGIVLKKSGCNAVSNNTLANNALSGIRLEASFGITIVGNSIVENRDGITLEGQTSSVATEVHDNLFSRNLAGIRSDAHGDLNIARNDFSKQWTRLFAGAIASSTGRYLASQDAGRNSEFVLKGEAKTASVQLASFSAFGLADCTSKK</sequence>
<dbReference type="Pfam" id="PF05048">
    <property type="entry name" value="NosD"/>
    <property type="match status" value="1"/>
</dbReference>
<evidence type="ECO:0000256" key="2">
    <source>
        <dbReference type="ARBA" id="ARBA00022737"/>
    </source>
</evidence>
<feature type="domain" description="Periplasmic copper-binding protein NosD beta helix" evidence="5">
    <location>
        <begin position="303"/>
        <end position="406"/>
    </location>
</feature>
<protein>
    <recommendedName>
        <fullName evidence="9">Periplasmic copper-binding protein NosD beta helix domain-containing protein</fullName>
    </recommendedName>
</protein>
<name>A0A9W5F504_9HYPH</name>
<feature type="chain" id="PRO_5040992865" description="Periplasmic copper-binding protein NosD beta helix domain-containing protein" evidence="4">
    <location>
        <begin position="26"/>
        <end position="464"/>
    </location>
</feature>
<dbReference type="SMART" id="SM00710">
    <property type="entry name" value="PbH1"/>
    <property type="match status" value="7"/>
</dbReference>
<evidence type="ECO:0008006" key="9">
    <source>
        <dbReference type="Google" id="ProtNLM"/>
    </source>
</evidence>
<gene>
    <name evidence="7" type="ORF">AGR2A_Lc90014</name>
</gene>
<dbReference type="PANTHER" id="PTHR22990:SF15">
    <property type="entry name" value="F-BOX ONLY PROTEIN 10"/>
    <property type="match status" value="1"/>
</dbReference>
<dbReference type="InterPro" id="IPR006626">
    <property type="entry name" value="PbH1"/>
</dbReference>
<comment type="pathway">
    <text evidence="1">Protein modification; protein ubiquitination.</text>
</comment>
<dbReference type="InterPro" id="IPR022441">
    <property type="entry name" value="Para_beta_helix_rpt-2"/>
</dbReference>
<evidence type="ECO:0000256" key="3">
    <source>
        <dbReference type="ARBA" id="ARBA00022786"/>
    </source>
</evidence>
<dbReference type="InterPro" id="IPR007742">
    <property type="entry name" value="NosD_dom"/>
</dbReference>
<keyword evidence="8" id="KW-1185">Reference proteome</keyword>